<dbReference type="PROSITE" id="PS00428">
    <property type="entry name" value="FTSW_RODA_SPOVE"/>
    <property type="match status" value="1"/>
</dbReference>
<dbReference type="EMBL" id="JXZB01000004">
    <property type="protein sequence ID" value="KIQ61780.1"/>
    <property type="molecule type" value="Genomic_DNA"/>
</dbReference>
<dbReference type="OrthoDB" id="9768187at2"/>
<comment type="subcellular location">
    <subcellularLocation>
        <location evidence="1">Cell membrane</location>
        <topology evidence="1">Multi-pass membrane protein</topology>
    </subcellularLocation>
</comment>
<evidence type="ECO:0000256" key="13">
    <source>
        <dbReference type="ARBA" id="ARBA00023316"/>
    </source>
</evidence>
<accession>A0A0D0N137</accession>
<dbReference type="PANTHER" id="PTHR30474:SF2">
    <property type="entry name" value="PEPTIDOGLYCAN GLYCOSYLTRANSFERASE FTSW-RELATED"/>
    <property type="match status" value="1"/>
</dbReference>
<keyword evidence="10 22" id="KW-1133">Transmembrane helix</keyword>
<protein>
    <recommendedName>
        <fullName evidence="17">Probable peptidoglycan glycosyltransferase FtsW</fullName>
        <ecNumber evidence="19">2.4.99.28</ecNumber>
    </recommendedName>
    <alternativeName>
        <fullName evidence="18">Cell division protein FtsW</fullName>
    </alternativeName>
    <alternativeName>
        <fullName evidence="15">Cell wall polymerase</fullName>
    </alternativeName>
    <alternativeName>
        <fullName evidence="14">Peptidoglycan polymerase</fullName>
    </alternativeName>
</protein>
<evidence type="ECO:0000256" key="15">
    <source>
        <dbReference type="ARBA" id="ARBA00033270"/>
    </source>
</evidence>
<feature type="transmembrane region" description="Helical" evidence="22">
    <location>
        <begin position="319"/>
        <end position="339"/>
    </location>
</feature>
<name>A0A0D0N137_KITGR</name>
<dbReference type="GO" id="GO:0008360">
    <property type="term" value="P:regulation of cell shape"/>
    <property type="evidence" value="ECO:0007669"/>
    <property type="project" value="UniProtKB-KW"/>
</dbReference>
<evidence type="ECO:0000256" key="20">
    <source>
        <dbReference type="ARBA" id="ARBA00049902"/>
    </source>
</evidence>
<dbReference type="RefSeq" id="WP_063856596.1">
    <property type="nucleotide sequence ID" value="NZ_JXZB01000004.1"/>
</dbReference>
<dbReference type="STRING" id="2064.TR51_21145"/>
<keyword evidence="7 22" id="KW-0812">Transmembrane</keyword>
<proteinExistence type="inferred from homology"/>
<keyword evidence="24" id="KW-1185">Reference proteome</keyword>
<dbReference type="GO" id="GO:0032153">
    <property type="term" value="C:cell division site"/>
    <property type="evidence" value="ECO:0007669"/>
    <property type="project" value="TreeGrafter"/>
</dbReference>
<dbReference type="EC" id="2.4.99.28" evidence="19"/>
<keyword evidence="12" id="KW-0131">Cell cycle</keyword>
<keyword evidence="3" id="KW-1003">Cell membrane</keyword>
<evidence type="ECO:0000256" key="17">
    <source>
        <dbReference type="ARBA" id="ARBA00041185"/>
    </source>
</evidence>
<evidence type="ECO:0000256" key="21">
    <source>
        <dbReference type="ARBA" id="ARBA00049966"/>
    </source>
</evidence>
<evidence type="ECO:0000313" key="23">
    <source>
        <dbReference type="EMBL" id="KIQ61780.1"/>
    </source>
</evidence>
<feature type="transmembrane region" description="Helical" evidence="22">
    <location>
        <begin position="385"/>
        <end position="407"/>
    </location>
</feature>
<comment type="similarity">
    <text evidence="16">Belongs to the SEDS family. FtsW subfamily.</text>
</comment>
<dbReference type="GO" id="GO:0015648">
    <property type="term" value="F:lipid-linked peptidoglycan transporter activity"/>
    <property type="evidence" value="ECO:0007669"/>
    <property type="project" value="TreeGrafter"/>
</dbReference>
<comment type="pathway">
    <text evidence="2">Cell wall biogenesis; peptidoglycan biosynthesis.</text>
</comment>
<comment type="catalytic activity">
    <reaction evidence="20">
        <text>[GlcNAc-(1-&gt;4)-Mur2Ac(oyl-L-Ala-gamma-D-Glu-L-Lys-D-Ala-D-Ala)](n)-di-trans,octa-cis-undecaprenyl diphosphate + beta-D-GlcNAc-(1-&gt;4)-Mur2Ac(oyl-L-Ala-gamma-D-Glu-L-Lys-D-Ala-D-Ala)-di-trans,octa-cis-undecaprenyl diphosphate = [GlcNAc-(1-&gt;4)-Mur2Ac(oyl-L-Ala-gamma-D-Glu-L-Lys-D-Ala-D-Ala)](n+1)-di-trans,octa-cis-undecaprenyl diphosphate + di-trans,octa-cis-undecaprenyl diphosphate + H(+)</text>
        <dbReference type="Rhea" id="RHEA:23708"/>
        <dbReference type="Rhea" id="RHEA-COMP:9602"/>
        <dbReference type="Rhea" id="RHEA-COMP:9603"/>
        <dbReference type="ChEBI" id="CHEBI:15378"/>
        <dbReference type="ChEBI" id="CHEBI:58405"/>
        <dbReference type="ChEBI" id="CHEBI:60033"/>
        <dbReference type="ChEBI" id="CHEBI:78435"/>
        <dbReference type="EC" id="2.4.99.28"/>
    </reaction>
</comment>
<dbReference type="PANTHER" id="PTHR30474">
    <property type="entry name" value="CELL CYCLE PROTEIN"/>
    <property type="match status" value="1"/>
</dbReference>
<dbReference type="GO" id="GO:0005886">
    <property type="term" value="C:plasma membrane"/>
    <property type="evidence" value="ECO:0007669"/>
    <property type="project" value="UniProtKB-SubCell"/>
</dbReference>
<evidence type="ECO:0000256" key="11">
    <source>
        <dbReference type="ARBA" id="ARBA00023136"/>
    </source>
</evidence>
<dbReference type="GO" id="GO:0071555">
    <property type="term" value="P:cell wall organization"/>
    <property type="evidence" value="ECO:0007669"/>
    <property type="project" value="UniProtKB-KW"/>
</dbReference>
<evidence type="ECO:0000256" key="19">
    <source>
        <dbReference type="ARBA" id="ARBA00044770"/>
    </source>
</evidence>
<comment type="function">
    <text evidence="21">Peptidoglycan polymerase that is essential for cell division.</text>
</comment>
<evidence type="ECO:0000256" key="22">
    <source>
        <dbReference type="SAM" id="Phobius"/>
    </source>
</evidence>
<keyword evidence="13" id="KW-0961">Cell wall biogenesis/degradation</keyword>
<evidence type="ECO:0000256" key="14">
    <source>
        <dbReference type="ARBA" id="ARBA00032370"/>
    </source>
</evidence>
<feature type="transmembrane region" description="Helical" evidence="22">
    <location>
        <begin position="53"/>
        <end position="73"/>
    </location>
</feature>
<sequence>MVKETDVPPSEKPPRLRLVSATTTTFKSEGPVARVRAARERFGYLMARPLTPYYLILGSALLLVVLGLVMVFSASQSVVVDFGLPMTFFFRKQLIALLLGGAIAVVLTRAPIRVLRTAVYPLLFGVVAALVLVTIPGIGVRINGNRNWISLGFFQIQPSEFAKLALLLWAADLLARKQRTHMLNQWKHLLVPLVPGTVVLMMLIMLGGDMGTTMVLVAMLFGLLWMVGAPLRLFAATLGIAVVACTALIITVPHRLGRLACVGVTKPDPNLDCFQALHGLYALAAGGPFGSGLGAGVEKWGQLPEAHTDFIFAATGEELGLVGTLSVLALFAALGYAGIRVALSTTDPFVRYAAGAATTWIMAQAVVNLGSALGLLPIAGVPLPLFSYGGSAMLSAMCAIGLLLCFARSTPAAKAALAARPRRWRKGANSRFGSVLDRVVPGRKTTARKAPGSSRRER</sequence>
<feature type="transmembrane region" description="Helical" evidence="22">
    <location>
        <begin position="234"/>
        <end position="252"/>
    </location>
</feature>
<dbReference type="AlphaFoldDB" id="A0A0D0N137"/>
<dbReference type="Proteomes" id="UP000032066">
    <property type="component" value="Unassembled WGS sequence"/>
</dbReference>
<evidence type="ECO:0000256" key="4">
    <source>
        <dbReference type="ARBA" id="ARBA00022618"/>
    </source>
</evidence>
<feature type="transmembrane region" description="Helical" evidence="22">
    <location>
        <begin position="186"/>
        <end position="204"/>
    </location>
</feature>
<organism evidence="23 24">
    <name type="scientific">Kitasatospora griseola</name>
    <name type="common">Streptomyces griseolosporeus</name>
    <dbReference type="NCBI Taxonomy" id="2064"/>
    <lineage>
        <taxon>Bacteria</taxon>
        <taxon>Bacillati</taxon>
        <taxon>Actinomycetota</taxon>
        <taxon>Actinomycetes</taxon>
        <taxon>Kitasatosporales</taxon>
        <taxon>Streptomycetaceae</taxon>
        <taxon>Kitasatospora</taxon>
    </lineage>
</organism>
<keyword evidence="5" id="KW-0328">Glycosyltransferase</keyword>
<evidence type="ECO:0000256" key="1">
    <source>
        <dbReference type="ARBA" id="ARBA00004651"/>
    </source>
</evidence>
<keyword evidence="4 23" id="KW-0132">Cell division</keyword>
<evidence type="ECO:0000256" key="3">
    <source>
        <dbReference type="ARBA" id="ARBA00022475"/>
    </source>
</evidence>
<keyword evidence="11 22" id="KW-0472">Membrane</keyword>
<evidence type="ECO:0000256" key="2">
    <source>
        <dbReference type="ARBA" id="ARBA00004752"/>
    </source>
</evidence>
<evidence type="ECO:0000256" key="5">
    <source>
        <dbReference type="ARBA" id="ARBA00022676"/>
    </source>
</evidence>
<evidence type="ECO:0000313" key="24">
    <source>
        <dbReference type="Proteomes" id="UP000032066"/>
    </source>
</evidence>
<feature type="transmembrane region" description="Helical" evidence="22">
    <location>
        <begin position="210"/>
        <end position="227"/>
    </location>
</feature>
<evidence type="ECO:0000256" key="10">
    <source>
        <dbReference type="ARBA" id="ARBA00022989"/>
    </source>
</evidence>
<reference evidence="23 24" key="1">
    <citation type="submission" date="2015-02" db="EMBL/GenBank/DDBJ databases">
        <title>Draft genome sequence of Kitasatospora griseola MF730-N6, a bafilomycin, terpentecin and satosporin producer.</title>
        <authorList>
            <person name="Arens J.C."/>
            <person name="Haltli B."/>
            <person name="Kerr R.G."/>
        </authorList>
    </citation>
    <scope>NUCLEOTIDE SEQUENCE [LARGE SCALE GENOMIC DNA]</scope>
    <source>
        <strain evidence="23 24">MF730-N6</strain>
    </source>
</reference>
<comment type="caution">
    <text evidence="23">The sequence shown here is derived from an EMBL/GenBank/DDBJ whole genome shotgun (WGS) entry which is preliminary data.</text>
</comment>
<evidence type="ECO:0000256" key="18">
    <source>
        <dbReference type="ARBA" id="ARBA00041418"/>
    </source>
</evidence>
<evidence type="ECO:0000256" key="12">
    <source>
        <dbReference type="ARBA" id="ARBA00023306"/>
    </source>
</evidence>
<gene>
    <name evidence="23" type="ORF">TR51_21145</name>
</gene>
<dbReference type="GO" id="GO:0008955">
    <property type="term" value="F:peptidoglycan glycosyltransferase activity"/>
    <property type="evidence" value="ECO:0007669"/>
    <property type="project" value="UniProtKB-EC"/>
</dbReference>
<dbReference type="GO" id="GO:0009252">
    <property type="term" value="P:peptidoglycan biosynthetic process"/>
    <property type="evidence" value="ECO:0007669"/>
    <property type="project" value="UniProtKB-KW"/>
</dbReference>
<dbReference type="GO" id="GO:0051301">
    <property type="term" value="P:cell division"/>
    <property type="evidence" value="ECO:0007669"/>
    <property type="project" value="UniProtKB-KW"/>
</dbReference>
<evidence type="ECO:0000256" key="9">
    <source>
        <dbReference type="ARBA" id="ARBA00022984"/>
    </source>
</evidence>
<evidence type="ECO:0000256" key="7">
    <source>
        <dbReference type="ARBA" id="ARBA00022692"/>
    </source>
</evidence>
<keyword evidence="8" id="KW-0133">Cell shape</keyword>
<dbReference type="InterPro" id="IPR018365">
    <property type="entry name" value="Cell_cycle_FtsW-rel_CS"/>
</dbReference>
<feature type="transmembrane region" description="Helical" evidence="22">
    <location>
        <begin position="118"/>
        <end position="140"/>
    </location>
</feature>
<keyword evidence="9" id="KW-0573">Peptidoglycan synthesis</keyword>
<dbReference type="InterPro" id="IPR001182">
    <property type="entry name" value="FtsW/RodA"/>
</dbReference>
<dbReference type="PATRIC" id="fig|2064.6.peg.4545"/>
<dbReference type="NCBIfam" id="TIGR02614">
    <property type="entry name" value="ftsW"/>
    <property type="match status" value="1"/>
</dbReference>
<dbReference type="Pfam" id="PF01098">
    <property type="entry name" value="FTSW_RODA_SPOVE"/>
    <property type="match status" value="1"/>
</dbReference>
<evidence type="ECO:0000256" key="8">
    <source>
        <dbReference type="ARBA" id="ARBA00022960"/>
    </source>
</evidence>
<keyword evidence="6" id="KW-0808">Transferase</keyword>
<dbReference type="InterPro" id="IPR013437">
    <property type="entry name" value="FtsW"/>
</dbReference>
<evidence type="ECO:0000256" key="6">
    <source>
        <dbReference type="ARBA" id="ARBA00022679"/>
    </source>
</evidence>
<feature type="transmembrane region" description="Helical" evidence="22">
    <location>
        <begin position="94"/>
        <end position="112"/>
    </location>
</feature>
<evidence type="ECO:0000256" key="16">
    <source>
        <dbReference type="ARBA" id="ARBA00038053"/>
    </source>
</evidence>